<evidence type="ECO:0000313" key="4">
    <source>
        <dbReference type="Proteomes" id="UP000762676"/>
    </source>
</evidence>
<accession>A0AAV4ESH4</accession>
<reference evidence="3 4" key="1">
    <citation type="journal article" date="2021" name="Elife">
        <title>Chloroplast acquisition without the gene transfer in kleptoplastic sea slugs, Plakobranchus ocellatus.</title>
        <authorList>
            <person name="Maeda T."/>
            <person name="Takahashi S."/>
            <person name="Yoshida T."/>
            <person name="Shimamura S."/>
            <person name="Takaki Y."/>
            <person name="Nagai Y."/>
            <person name="Toyoda A."/>
            <person name="Suzuki Y."/>
            <person name="Arimoto A."/>
            <person name="Ishii H."/>
            <person name="Satoh N."/>
            <person name="Nishiyama T."/>
            <person name="Hasebe M."/>
            <person name="Maruyama T."/>
            <person name="Minagawa J."/>
            <person name="Obokata J."/>
            <person name="Shigenobu S."/>
        </authorList>
    </citation>
    <scope>NUCLEOTIDE SEQUENCE [LARGE SCALE GENOMIC DNA]</scope>
</reference>
<evidence type="ECO:0000256" key="2">
    <source>
        <dbReference type="SAM" id="Phobius"/>
    </source>
</evidence>
<evidence type="ECO:0000256" key="1">
    <source>
        <dbReference type="SAM" id="MobiDB-lite"/>
    </source>
</evidence>
<keyword evidence="2" id="KW-1133">Transmembrane helix</keyword>
<dbReference type="GO" id="GO:0016020">
    <property type="term" value="C:membrane"/>
    <property type="evidence" value="ECO:0007669"/>
    <property type="project" value="TreeGrafter"/>
</dbReference>
<feature type="transmembrane region" description="Helical" evidence="2">
    <location>
        <begin position="33"/>
        <end position="50"/>
    </location>
</feature>
<comment type="caution">
    <text evidence="3">The sequence shown here is derived from an EMBL/GenBank/DDBJ whole genome shotgun (WGS) entry which is preliminary data.</text>
</comment>
<feature type="transmembrane region" description="Helical" evidence="2">
    <location>
        <begin position="146"/>
        <end position="166"/>
    </location>
</feature>
<protein>
    <submittedName>
        <fullName evidence="3">Protein rolling stone-like</fullName>
    </submittedName>
</protein>
<keyword evidence="2" id="KW-0812">Transmembrane</keyword>
<dbReference type="PANTHER" id="PTHR12242:SF1">
    <property type="entry name" value="MYND-TYPE DOMAIN-CONTAINING PROTEIN"/>
    <property type="match status" value="1"/>
</dbReference>
<name>A0AAV4ESH4_9GAST</name>
<proteinExistence type="predicted"/>
<sequence>MAIREEFQCRALGLGYPFPHHFVKSQWRWNHKLFIAWRAFWFVWHFGWLIRSIHHEIDQEDYKGEGLKWFIYLTNWSYAVLFFQSGVHLAVVAHSTYKGKTEKEHFKDEEAGWQHKILWFLSIIGFDAAIIVTILYWSLVFKKLDYALSVMTHGVNSLYVLLDIFIVASPVRLLHFVYSCGYAGVYLLFSIFYHLADGTNSSSKPYIYSALDWSNTGKSAGMALGVILVAVPLVHLFQFALFTLRLHLAETCCSGEVGAQGEDKDGDRNLGRAGDAESAGGDRERY</sequence>
<dbReference type="EMBL" id="BMAT01007386">
    <property type="protein sequence ID" value="GFR63126.1"/>
    <property type="molecule type" value="Genomic_DNA"/>
</dbReference>
<feature type="transmembrane region" description="Helical" evidence="2">
    <location>
        <begin position="220"/>
        <end position="241"/>
    </location>
</feature>
<feature type="transmembrane region" description="Helical" evidence="2">
    <location>
        <begin position="70"/>
        <end position="97"/>
    </location>
</feature>
<dbReference type="PANTHER" id="PTHR12242">
    <property type="entry name" value="OS02G0130600 PROTEIN-RELATED"/>
    <property type="match status" value="1"/>
</dbReference>
<feature type="transmembrane region" description="Helical" evidence="2">
    <location>
        <begin position="173"/>
        <end position="196"/>
    </location>
</feature>
<feature type="region of interest" description="Disordered" evidence="1">
    <location>
        <begin position="261"/>
        <end position="286"/>
    </location>
</feature>
<feature type="compositionally biased region" description="Basic and acidic residues" evidence="1">
    <location>
        <begin position="261"/>
        <end position="270"/>
    </location>
</feature>
<evidence type="ECO:0000313" key="3">
    <source>
        <dbReference type="EMBL" id="GFR63126.1"/>
    </source>
</evidence>
<feature type="transmembrane region" description="Helical" evidence="2">
    <location>
        <begin position="117"/>
        <end position="140"/>
    </location>
</feature>
<organism evidence="3 4">
    <name type="scientific">Elysia marginata</name>
    <dbReference type="NCBI Taxonomy" id="1093978"/>
    <lineage>
        <taxon>Eukaryota</taxon>
        <taxon>Metazoa</taxon>
        <taxon>Spiralia</taxon>
        <taxon>Lophotrochozoa</taxon>
        <taxon>Mollusca</taxon>
        <taxon>Gastropoda</taxon>
        <taxon>Heterobranchia</taxon>
        <taxon>Euthyneura</taxon>
        <taxon>Panpulmonata</taxon>
        <taxon>Sacoglossa</taxon>
        <taxon>Placobranchoidea</taxon>
        <taxon>Plakobranchidae</taxon>
        <taxon>Elysia</taxon>
    </lineage>
</organism>
<keyword evidence="2" id="KW-0472">Membrane</keyword>
<dbReference type="Pfam" id="PF21534">
    <property type="entry name" value="Rost"/>
    <property type="match status" value="1"/>
</dbReference>
<dbReference type="InterPro" id="IPR049352">
    <property type="entry name" value="Rost"/>
</dbReference>
<gene>
    <name evidence="3" type="ORF">ElyMa_003596200</name>
</gene>
<dbReference type="AlphaFoldDB" id="A0AAV4ESH4"/>
<dbReference type="Proteomes" id="UP000762676">
    <property type="component" value="Unassembled WGS sequence"/>
</dbReference>
<keyword evidence="4" id="KW-1185">Reference proteome</keyword>